<feature type="compositionally biased region" description="Low complexity" evidence="1">
    <location>
        <begin position="92"/>
        <end position="104"/>
    </location>
</feature>
<sequence>MWPCPVFFNPTKYEQLRSCTYHDAAAAPPLTLSPCRPCDSPARDHDTHASLSLPLAPARANKTARRRPPPPRRGTGPTRPHKRPAPPPHPSPSRSRPSSRAPAPGRRRCPPLAYVGRKRKLPATTAPLAVFFNHRSPEAATAACRCARHASAHELVPAGFPTSRAPRPFLYSTPAAAAAAAQRQRQPRPHHPVPRPAALVASPIFLNPACLPPPPSLPPLPVASQCQLAQLPPSHARSLDRPPPRLGRRRVETAGSNAQAWLARGGGSFRERRG</sequence>
<gene>
    <name evidence="2" type="ORF">BDA96_10G088600</name>
</gene>
<dbReference type="EMBL" id="CM027689">
    <property type="protein sequence ID" value="KAG0513287.1"/>
    <property type="molecule type" value="Genomic_DNA"/>
</dbReference>
<dbReference type="Proteomes" id="UP000807115">
    <property type="component" value="Chromosome 10"/>
</dbReference>
<reference evidence="2" key="2">
    <citation type="submission" date="2020-10" db="EMBL/GenBank/DDBJ databases">
        <authorList>
            <person name="Cooper E.A."/>
            <person name="Brenton Z.W."/>
            <person name="Flinn B.S."/>
            <person name="Jenkins J."/>
            <person name="Shu S."/>
            <person name="Flowers D."/>
            <person name="Luo F."/>
            <person name="Wang Y."/>
            <person name="Xia P."/>
            <person name="Barry K."/>
            <person name="Daum C."/>
            <person name="Lipzen A."/>
            <person name="Yoshinaga Y."/>
            <person name="Schmutz J."/>
            <person name="Saski C."/>
            <person name="Vermerris W."/>
            <person name="Kresovich S."/>
        </authorList>
    </citation>
    <scope>NUCLEOTIDE SEQUENCE</scope>
</reference>
<dbReference type="AlphaFoldDB" id="A0A921Q0U6"/>
<protein>
    <submittedName>
        <fullName evidence="2">Uncharacterized protein</fullName>
    </submittedName>
</protein>
<evidence type="ECO:0000313" key="2">
    <source>
        <dbReference type="EMBL" id="KAG0513287.1"/>
    </source>
</evidence>
<name>A0A921Q0U6_SORBI</name>
<comment type="caution">
    <text evidence="2">The sequence shown here is derived from an EMBL/GenBank/DDBJ whole genome shotgun (WGS) entry which is preliminary data.</text>
</comment>
<feature type="region of interest" description="Disordered" evidence="1">
    <location>
        <begin position="231"/>
        <end position="274"/>
    </location>
</feature>
<organism evidence="2 3">
    <name type="scientific">Sorghum bicolor</name>
    <name type="common">Sorghum</name>
    <name type="synonym">Sorghum vulgare</name>
    <dbReference type="NCBI Taxonomy" id="4558"/>
    <lineage>
        <taxon>Eukaryota</taxon>
        <taxon>Viridiplantae</taxon>
        <taxon>Streptophyta</taxon>
        <taxon>Embryophyta</taxon>
        <taxon>Tracheophyta</taxon>
        <taxon>Spermatophyta</taxon>
        <taxon>Magnoliopsida</taxon>
        <taxon>Liliopsida</taxon>
        <taxon>Poales</taxon>
        <taxon>Poaceae</taxon>
        <taxon>PACMAD clade</taxon>
        <taxon>Panicoideae</taxon>
        <taxon>Andropogonodae</taxon>
        <taxon>Andropogoneae</taxon>
        <taxon>Sorghinae</taxon>
        <taxon>Sorghum</taxon>
    </lineage>
</organism>
<reference evidence="2" key="1">
    <citation type="journal article" date="2019" name="BMC Genomics">
        <title>A new reference genome for Sorghum bicolor reveals high levels of sequence similarity between sweet and grain genotypes: implications for the genetics of sugar metabolism.</title>
        <authorList>
            <person name="Cooper E.A."/>
            <person name="Brenton Z.W."/>
            <person name="Flinn B.S."/>
            <person name="Jenkins J."/>
            <person name="Shu S."/>
            <person name="Flowers D."/>
            <person name="Luo F."/>
            <person name="Wang Y."/>
            <person name="Xia P."/>
            <person name="Barry K."/>
            <person name="Daum C."/>
            <person name="Lipzen A."/>
            <person name="Yoshinaga Y."/>
            <person name="Schmutz J."/>
            <person name="Saski C."/>
            <person name="Vermerris W."/>
            <person name="Kresovich S."/>
        </authorList>
    </citation>
    <scope>NUCLEOTIDE SEQUENCE</scope>
</reference>
<accession>A0A921Q0U6</accession>
<evidence type="ECO:0000313" key="3">
    <source>
        <dbReference type="Proteomes" id="UP000807115"/>
    </source>
</evidence>
<evidence type="ECO:0000256" key="1">
    <source>
        <dbReference type="SAM" id="MobiDB-lite"/>
    </source>
</evidence>
<feature type="compositionally biased region" description="Low complexity" evidence="1">
    <location>
        <begin position="49"/>
        <end position="61"/>
    </location>
</feature>
<proteinExistence type="predicted"/>
<feature type="region of interest" description="Disordered" evidence="1">
    <location>
        <begin position="40"/>
        <end position="112"/>
    </location>
</feature>